<dbReference type="AlphaFoldDB" id="A0A178I4A9"/>
<dbReference type="STRING" id="1770058.A3840_04645"/>
<evidence type="ECO:0000313" key="8">
    <source>
        <dbReference type="Proteomes" id="UP000078389"/>
    </source>
</evidence>
<dbReference type="InterPro" id="IPR039424">
    <property type="entry name" value="SBP_5"/>
</dbReference>
<dbReference type="Gene3D" id="3.10.105.10">
    <property type="entry name" value="Dipeptide-binding Protein, Domain 3"/>
    <property type="match status" value="1"/>
</dbReference>
<proteinExistence type="inferred from homology"/>
<dbReference type="Pfam" id="PF00496">
    <property type="entry name" value="SBP_bac_5"/>
    <property type="match status" value="1"/>
</dbReference>
<dbReference type="InterPro" id="IPR030678">
    <property type="entry name" value="Peptide/Ni-bd"/>
</dbReference>
<dbReference type="GO" id="GO:0030288">
    <property type="term" value="C:outer membrane-bounded periplasmic space"/>
    <property type="evidence" value="ECO:0007669"/>
    <property type="project" value="UniProtKB-ARBA"/>
</dbReference>
<organism evidence="7 8">
    <name type="scientific">Devosia elaeis</name>
    <dbReference type="NCBI Taxonomy" id="1770058"/>
    <lineage>
        <taxon>Bacteria</taxon>
        <taxon>Pseudomonadati</taxon>
        <taxon>Pseudomonadota</taxon>
        <taxon>Alphaproteobacteria</taxon>
        <taxon>Hyphomicrobiales</taxon>
        <taxon>Devosiaceae</taxon>
        <taxon>Devosia</taxon>
    </lineage>
</organism>
<evidence type="ECO:0000256" key="2">
    <source>
        <dbReference type="ARBA" id="ARBA00005695"/>
    </source>
</evidence>
<accession>A0A178I4A9</accession>
<dbReference type="Gene3D" id="3.90.76.10">
    <property type="entry name" value="Dipeptide-binding Protein, Domain 1"/>
    <property type="match status" value="1"/>
</dbReference>
<comment type="subcellular location">
    <subcellularLocation>
        <location evidence="1">Periplasm</location>
    </subcellularLocation>
</comment>
<evidence type="ECO:0000256" key="1">
    <source>
        <dbReference type="ARBA" id="ARBA00004418"/>
    </source>
</evidence>
<keyword evidence="4 5" id="KW-0732">Signal</keyword>
<evidence type="ECO:0000256" key="4">
    <source>
        <dbReference type="ARBA" id="ARBA00022729"/>
    </source>
</evidence>
<dbReference type="SUPFAM" id="SSF53850">
    <property type="entry name" value="Periplasmic binding protein-like II"/>
    <property type="match status" value="1"/>
</dbReference>
<keyword evidence="8" id="KW-1185">Reference proteome</keyword>
<evidence type="ECO:0000259" key="6">
    <source>
        <dbReference type="Pfam" id="PF00496"/>
    </source>
</evidence>
<evidence type="ECO:0000256" key="5">
    <source>
        <dbReference type="SAM" id="SignalP"/>
    </source>
</evidence>
<comment type="similarity">
    <text evidence="2">Belongs to the bacterial solute-binding protein 5 family.</text>
</comment>
<feature type="signal peptide" evidence="5">
    <location>
        <begin position="1"/>
        <end position="30"/>
    </location>
</feature>
<dbReference type="PANTHER" id="PTHR30290">
    <property type="entry name" value="PERIPLASMIC BINDING COMPONENT OF ABC TRANSPORTER"/>
    <property type="match status" value="1"/>
</dbReference>
<feature type="domain" description="Solute-binding protein family 5" evidence="6">
    <location>
        <begin position="82"/>
        <end position="439"/>
    </location>
</feature>
<dbReference type="RefSeq" id="WP_067452600.1">
    <property type="nucleotide sequence ID" value="NZ_LVVY01000065.1"/>
</dbReference>
<dbReference type="Gene3D" id="3.40.190.10">
    <property type="entry name" value="Periplasmic binding protein-like II"/>
    <property type="match status" value="1"/>
</dbReference>
<reference evidence="7 8" key="1">
    <citation type="submission" date="2016-03" db="EMBL/GenBank/DDBJ databases">
        <title>Genome sequencing of Devosia sp. S37.</title>
        <authorList>
            <person name="Mohd Nor M."/>
        </authorList>
    </citation>
    <scope>NUCLEOTIDE SEQUENCE [LARGE SCALE GENOMIC DNA]</scope>
    <source>
        <strain evidence="7 8">S37</strain>
    </source>
</reference>
<dbReference type="Proteomes" id="UP000078389">
    <property type="component" value="Unassembled WGS sequence"/>
</dbReference>
<dbReference type="PANTHER" id="PTHR30290:SF9">
    <property type="entry name" value="OLIGOPEPTIDE-BINDING PROTEIN APPA"/>
    <property type="match status" value="1"/>
</dbReference>
<evidence type="ECO:0000313" key="7">
    <source>
        <dbReference type="EMBL" id="OAM79106.1"/>
    </source>
</evidence>
<dbReference type="GO" id="GO:0015833">
    <property type="term" value="P:peptide transport"/>
    <property type="evidence" value="ECO:0007669"/>
    <property type="project" value="TreeGrafter"/>
</dbReference>
<name>A0A178I4A9_9HYPH</name>
<dbReference type="PIRSF" id="PIRSF002741">
    <property type="entry name" value="MppA"/>
    <property type="match status" value="1"/>
</dbReference>
<dbReference type="InterPro" id="IPR000914">
    <property type="entry name" value="SBP_5_dom"/>
</dbReference>
<gene>
    <name evidence="7" type="ORF">A3840_04645</name>
</gene>
<dbReference type="EMBL" id="LVVY01000065">
    <property type="protein sequence ID" value="OAM79106.1"/>
    <property type="molecule type" value="Genomic_DNA"/>
</dbReference>
<comment type="caution">
    <text evidence="7">The sequence shown here is derived from an EMBL/GenBank/DDBJ whole genome shotgun (WGS) entry which is preliminary data.</text>
</comment>
<feature type="chain" id="PRO_5008088411" description="Solute-binding protein family 5 domain-containing protein" evidence="5">
    <location>
        <begin position="31"/>
        <end position="534"/>
    </location>
</feature>
<dbReference type="GO" id="GO:0043190">
    <property type="term" value="C:ATP-binding cassette (ABC) transporter complex"/>
    <property type="evidence" value="ECO:0007669"/>
    <property type="project" value="InterPro"/>
</dbReference>
<evidence type="ECO:0000256" key="3">
    <source>
        <dbReference type="ARBA" id="ARBA00022448"/>
    </source>
</evidence>
<keyword evidence="3" id="KW-0813">Transport</keyword>
<dbReference type="OrthoDB" id="9803988at2"/>
<sequence>MRIWGSKLLLAAATAIVLTGTAMTTGVALAQETLNIRLGARDIGSLDPALTKTGDDETVALQVFNSLVAPPRGTLDLALENLQPQLAERWEISEDRTEWTFYLRPGVKWHKGYGEVSAEDVKFSYERQMDPALGGVHGASFKDIASIEVIDPLTVKFKLHSPNAFFHGQALTPGFGRFIVPKKAVEELGDQFGFAPVGSGPFEFAEYRPQDRVVLKAFDDYFLGRPPMDELHLRYIPDNNAGTIAFIAGELDTTGGDRTPEWVASIEAAVPDAQIITLQPGSLQFLHFNMNVEPLDDVRVRQAIAYAIDQSVWSEVFGVLSGPLPSIVPATFFGALQPEDTPEDLRYEYNPERAKELLAEAGYPDGFSMDVIISERDDYLTNMLMVQDMLRQVGINLNLQVQDHASYHANIRENKGTIVELSTAIAPSAPAVINEFLSEAAAVGKPSALRNFSHYGEVGGNVDDLVTQAVAETDTEKQMELLREAQLQILRDMPVYPLQTAPLLSVMQGDIDLGYEPVGGFGQHEFATARRVSE</sequence>
<dbReference type="GO" id="GO:1904680">
    <property type="term" value="F:peptide transmembrane transporter activity"/>
    <property type="evidence" value="ECO:0007669"/>
    <property type="project" value="TreeGrafter"/>
</dbReference>
<protein>
    <recommendedName>
        <fullName evidence="6">Solute-binding protein family 5 domain-containing protein</fullName>
    </recommendedName>
</protein>